<feature type="compositionally biased region" description="Polar residues" evidence="1">
    <location>
        <begin position="75"/>
        <end position="84"/>
    </location>
</feature>
<proteinExistence type="predicted"/>
<accession>A0A3S5BSS9</accession>
<dbReference type="AlphaFoldDB" id="A0A3S5BSS9"/>
<protein>
    <submittedName>
        <fullName evidence="2">Uncharacterized protein</fullName>
    </submittedName>
</protein>
<evidence type="ECO:0000256" key="1">
    <source>
        <dbReference type="SAM" id="MobiDB-lite"/>
    </source>
</evidence>
<dbReference type="Proteomes" id="UP000784294">
    <property type="component" value="Unassembled WGS sequence"/>
</dbReference>
<keyword evidence="3" id="KW-1185">Reference proteome</keyword>
<evidence type="ECO:0000313" key="2">
    <source>
        <dbReference type="EMBL" id="VEL38067.1"/>
    </source>
</evidence>
<comment type="caution">
    <text evidence="2">The sequence shown here is derived from an EMBL/GenBank/DDBJ whole genome shotgun (WGS) entry which is preliminary data.</text>
</comment>
<sequence length="137" mass="15069">MTKSDPPAERPAETDASSLVRIFPALPCPACLPACHMHARLCLRDSGQQACLHVRTRGTVCFCTRCRLGWCRRTGSSGHRNSLASAKGIDRMHARTAEDDVTGRSGADRRPRKRAAIDTARRTVGRRKMDVLDEAQA</sequence>
<organism evidence="2 3">
    <name type="scientific">Protopolystoma xenopodis</name>
    <dbReference type="NCBI Taxonomy" id="117903"/>
    <lineage>
        <taxon>Eukaryota</taxon>
        <taxon>Metazoa</taxon>
        <taxon>Spiralia</taxon>
        <taxon>Lophotrochozoa</taxon>
        <taxon>Platyhelminthes</taxon>
        <taxon>Monogenea</taxon>
        <taxon>Polyopisthocotylea</taxon>
        <taxon>Polystomatidea</taxon>
        <taxon>Polystomatidae</taxon>
        <taxon>Protopolystoma</taxon>
    </lineage>
</organism>
<feature type="compositionally biased region" description="Basic and acidic residues" evidence="1">
    <location>
        <begin position="88"/>
        <end position="131"/>
    </location>
</feature>
<reference evidence="2" key="1">
    <citation type="submission" date="2018-11" db="EMBL/GenBank/DDBJ databases">
        <authorList>
            <consortium name="Pathogen Informatics"/>
        </authorList>
    </citation>
    <scope>NUCLEOTIDE SEQUENCE</scope>
</reference>
<feature type="region of interest" description="Disordered" evidence="1">
    <location>
        <begin position="75"/>
        <end position="137"/>
    </location>
</feature>
<evidence type="ECO:0000313" key="3">
    <source>
        <dbReference type="Proteomes" id="UP000784294"/>
    </source>
</evidence>
<dbReference type="EMBL" id="CAAALY010256790">
    <property type="protein sequence ID" value="VEL38067.1"/>
    <property type="molecule type" value="Genomic_DNA"/>
</dbReference>
<gene>
    <name evidence="2" type="ORF">PXEA_LOCUS31507</name>
</gene>
<name>A0A3S5BSS9_9PLAT</name>